<proteinExistence type="predicted"/>
<sequence>MYRWFTSTFNSKNRFYAGLQVVNLAALGAAGFTLLTNPEASLAEFGLDALTHALSYVALSDSQSLVAEFGSTAVNLIRLGAIYAGMTTAGCSEVPVAVAAVDALVHLVNSGASLIKFADSAAEAAPPSPLQTAPTAK</sequence>
<keyword evidence="2" id="KW-1185">Reference proteome</keyword>
<organism evidence="1 2">
    <name type="scientific">Legionella clemsonensis</name>
    <dbReference type="NCBI Taxonomy" id="1867846"/>
    <lineage>
        <taxon>Bacteria</taxon>
        <taxon>Pseudomonadati</taxon>
        <taxon>Pseudomonadota</taxon>
        <taxon>Gammaproteobacteria</taxon>
        <taxon>Legionellales</taxon>
        <taxon>Legionellaceae</taxon>
        <taxon>Legionella</taxon>
    </lineage>
</organism>
<dbReference type="EMBL" id="CP016397">
    <property type="protein sequence ID" value="ASQ46623.1"/>
    <property type="molecule type" value="Genomic_DNA"/>
</dbReference>
<accession>A0A222P469</accession>
<evidence type="ECO:0000313" key="2">
    <source>
        <dbReference type="Proteomes" id="UP000201728"/>
    </source>
</evidence>
<dbReference type="KEGG" id="lcd:clem_10385"/>
<dbReference type="Proteomes" id="UP000201728">
    <property type="component" value="Chromosome"/>
</dbReference>
<reference evidence="1 2" key="1">
    <citation type="submission" date="2016-07" db="EMBL/GenBank/DDBJ databases">
        <authorList>
            <person name="Hassler H."/>
        </authorList>
    </citation>
    <scope>NUCLEOTIDE SEQUENCE [LARGE SCALE GENOMIC DNA]</scope>
    <source>
        <strain evidence="1 2">CDC-D5610</strain>
    </source>
</reference>
<evidence type="ECO:0000313" key="1">
    <source>
        <dbReference type="EMBL" id="ASQ46623.1"/>
    </source>
</evidence>
<gene>
    <name evidence="1" type="ORF">clem_10385</name>
</gene>
<name>A0A222P469_9GAMM</name>
<dbReference type="OrthoDB" id="5654239at2"/>
<dbReference type="RefSeq" id="WP_094091462.1">
    <property type="nucleotide sequence ID" value="NZ_CP016397.1"/>
</dbReference>
<protein>
    <submittedName>
        <fullName evidence="1">Uncharacterized protein</fullName>
    </submittedName>
</protein>
<dbReference type="AlphaFoldDB" id="A0A222P469"/>